<comment type="caution">
    <text evidence="2">The sequence shown here is derived from an EMBL/GenBank/DDBJ whole genome shotgun (WGS) entry which is preliminary data.</text>
</comment>
<organism evidence="2 3">
    <name type="scientific">Actinomyces ruminis</name>
    <dbReference type="NCBI Taxonomy" id="1937003"/>
    <lineage>
        <taxon>Bacteria</taxon>
        <taxon>Bacillati</taxon>
        <taxon>Actinomycetota</taxon>
        <taxon>Actinomycetes</taxon>
        <taxon>Actinomycetales</taxon>
        <taxon>Actinomycetaceae</taxon>
        <taxon>Actinomyces</taxon>
    </lineage>
</organism>
<feature type="transmembrane region" description="Helical" evidence="1">
    <location>
        <begin position="55"/>
        <end position="77"/>
    </location>
</feature>
<evidence type="ECO:0000313" key="3">
    <source>
        <dbReference type="Proteomes" id="UP000194577"/>
    </source>
</evidence>
<evidence type="ECO:0008006" key="4">
    <source>
        <dbReference type="Google" id="ProtNLM"/>
    </source>
</evidence>
<name>A0ABX4MB81_9ACTO</name>
<evidence type="ECO:0000256" key="1">
    <source>
        <dbReference type="SAM" id="Phobius"/>
    </source>
</evidence>
<feature type="transmembrane region" description="Helical" evidence="1">
    <location>
        <begin position="227"/>
        <end position="245"/>
    </location>
</feature>
<dbReference type="EMBL" id="MTPX02000041">
    <property type="protein sequence ID" value="PHP52724.1"/>
    <property type="molecule type" value="Genomic_DNA"/>
</dbReference>
<accession>A0ABX4MB81</accession>
<reference evidence="2 3" key="1">
    <citation type="submission" date="2017-10" db="EMBL/GenBank/DDBJ databases">
        <title>Draft genome sequence of cellulolytic Actinomyces sp CtC72 isolated from cattle rumen fluid.</title>
        <authorList>
            <person name="Joshi A.J."/>
            <person name="Vasudevan G."/>
            <person name="Lanjekar V.B."/>
            <person name="Hivarkar S."/>
            <person name="Engineer A."/>
            <person name="Pore S.D."/>
            <person name="Dhakephalkar P.K."/>
            <person name="Dagar S."/>
        </authorList>
    </citation>
    <scope>NUCLEOTIDE SEQUENCE [LARGE SCALE GENOMIC DNA]</scope>
    <source>
        <strain evidence="3">CtC72</strain>
    </source>
</reference>
<gene>
    <name evidence="2" type="ORF">BW737_007675</name>
</gene>
<dbReference type="Proteomes" id="UP000194577">
    <property type="component" value="Unassembled WGS sequence"/>
</dbReference>
<keyword evidence="1" id="KW-1133">Transmembrane helix</keyword>
<keyword evidence="1" id="KW-0812">Transmembrane</keyword>
<dbReference type="RefSeq" id="WP_086614071.1">
    <property type="nucleotide sequence ID" value="NZ_MTPX02000041.1"/>
</dbReference>
<feature type="transmembrane region" description="Helical" evidence="1">
    <location>
        <begin position="168"/>
        <end position="187"/>
    </location>
</feature>
<feature type="transmembrane region" description="Helical" evidence="1">
    <location>
        <begin position="98"/>
        <end position="123"/>
    </location>
</feature>
<feature type="transmembrane region" description="Helical" evidence="1">
    <location>
        <begin position="138"/>
        <end position="161"/>
    </location>
</feature>
<proteinExistence type="predicted"/>
<evidence type="ECO:0000313" key="2">
    <source>
        <dbReference type="EMBL" id="PHP52724.1"/>
    </source>
</evidence>
<keyword evidence="3" id="KW-1185">Reference proteome</keyword>
<sequence>MSAIVMEARKLKRRHFWLMAALLGGLAVAWSAGLLSARANGVEQMRLLSLGLADSLNMTTMLLPFIAALLASRLATVDSEERMGQWLTALGQAERSRFFGKLLLGSFTVAVGQLAMLGLAALAGPGMGLRTDSADRELIWSIAVVMIAACVAAMAVQLMLAICVPKQAVGLGVGAVAALLCSALPFMHLGAVDWLFPWGIVGAAAPLSQASQQAGTVILVDHPWLNALWAVLAASTWTALAWFIINYRENHR</sequence>
<keyword evidence="1" id="KW-0472">Membrane</keyword>
<protein>
    <recommendedName>
        <fullName evidence="4">ABC-2 type transport system permease protein</fullName>
    </recommendedName>
</protein>
<dbReference type="Pfam" id="PF12730">
    <property type="entry name" value="ABC2_membrane_4"/>
    <property type="match status" value="1"/>
</dbReference>